<dbReference type="EMBL" id="CALLCH030000011">
    <property type="protein sequence ID" value="CAI4214466.1"/>
    <property type="molecule type" value="Genomic_DNA"/>
</dbReference>
<evidence type="ECO:0000313" key="4">
    <source>
        <dbReference type="Proteomes" id="UP000838763"/>
    </source>
</evidence>
<dbReference type="PANTHER" id="PTHR10039">
    <property type="entry name" value="AMELOGENIN"/>
    <property type="match status" value="1"/>
</dbReference>
<dbReference type="SUPFAM" id="SSF52540">
    <property type="entry name" value="P-loop containing nucleoside triphosphate hydrolases"/>
    <property type="match status" value="1"/>
</dbReference>
<keyword evidence="4" id="KW-1185">Reference proteome</keyword>
<reference evidence="3" key="1">
    <citation type="submission" date="2022-11" db="EMBL/GenBank/DDBJ databases">
        <authorList>
            <person name="Scott C."/>
            <person name="Bruce N."/>
        </authorList>
    </citation>
    <scope>NUCLEOTIDE SEQUENCE</scope>
</reference>
<keyword evidence="1" id="KW-0677">Repeat</keyword>
<sequence>MHGTLLFIHINSGIVMAEALGLAASVIAVVDLFAKIGVLCSHYCADLKGARREVRGILNEADSFSHTLGDVEKLLSSPNGSNINPINIQRTIDDCRVLLNDLAVKLQQGTRWQWMKWPLKKEEVAQILHKLARWRAAIALELQINQVGLLRDVHQSTVIAKLRTAEGARFDSGEEATKAKCHPGTRVDVLQQIMAWGSTSDGESIFWLNGMAGTGKSTISRTVAQLFSDNGALGASFFFKRGEGDRGRAAYLFPTITAQLVQRLPLLAPHVSAEMEADPAISEKSLSTQFEKLIMNPIQKMRETQPLVIVIVIDALDECDSIDQLRLVIFLLQSLDRSAAISLKFFLTSRPELPIRLGFMDLEGQHKELVLHKIPKPVIERDIAAYLAHELATIRQSYNKSVSESRRLPSDWPGPEYLEKLIEMAIPLFIFAATTCRFIGDRRLEARSTNLSKSWSTNKTGSLTLKEPICLCWTSS</sequence>
<dbReference type="InterPro" id="IPR056884">
    <property type="entry name" value="NPHP3-like_N"/>
</dbReference>
<accession>A0A9P1H1X3</accession>
<dbReference type="Pfam" id="PF24883">
    <property type="entry name" value="NPHP3_N"/>
    <property type="match status" value="1"/>
</dbReference>
<evidence type="ECO:0000259" key="2">
    <source>
        <dbReference type="Pfam" id="PF24883"/>
    </source>
</evidence>
<dbReference type="Proteomes" id="UP000838763">
    <property type="component" value="Unassembled WGS sequence"/>
</dbReference>
<gene>
    <name evidence="3" type="ORF">PPNO1_LOCUS4199</name>
</gene>
<name>A0A9P1H1X3_9PEZI</name>
<proteinExistence type="predicted"/>
<dbReference type="OrthoDB" id="538223at2759"/>
<feature type="domain" description="Nephrocystin 3-like N-terminal" evidence="2">
    <location>
        <begin position="192"/>
        <end position="350"/>
    </location>
</feature>
<dbReference type="Gene3D" id="3.40.50.300">
    <property type="entry name" value="P-loop containing nucleotide triphosphate hydrolases"/>
    <property type="match status" value="1"/>
</dbReference>
<dbReference type="InterPro" id="IPR027417">
    <property type="entry name" value="P-loop_NTPase"/>
</dbReference>
<organism evidence="3 4">
    <name type="scientific">Parascedosporium putredinis</name>
    <dbReference type="NCBI Taxonomy" id="1442378"/>
    <lineage>
        <taxon>Eukaryota</taxon>
        <taxon>Fungi</taxon>
        <taxon>Dikarya</taxon>
        <taxon>Ascomycota</taxon>
        <taxon>Pezizomycotina</taxon>
        <taxon>Sordariomycetes</taxon>
        <taxon>Hypocreomycetidae</taxon>
        <taxon>Microascales</taxon>
        <taxon>Microascaceae</taxon>
        <taxon>Parascedosporium</taxon>
    </lineage>
</organism>
<evidence type="ECO:0000256" key="1">
    <source>
        <dbReference type="ARBA" id="ARBA00022737"/>
    </source>
</evidence>
<dbReference type="AlphaFoldDB" id="A0A9P1H1X3"/>
<comment type="caution">
    <text evidence="3">The sequence shown here is derived from an EMBL/GenBank/DDBJ whole genome shotgun (WGS) entry which is preliminary data.</text>
</comment>
<protein>
    <recommendedName>
        <fullName evidence="2">Nephrocystin 3-like N-terminal domain-containing protein</fullName>
    </recommendedName>
</protein>
<evidence type="ECO:0000313" key="3">
    <source>
        <dbReference type="EMBL" id="CAI4214466.1"/>
    </source>
</evidence>